<organism evidence="1 2">
    <name type="scientific">Smallanthus sonchifolius</name>
    <dbReference type="NCBI Taxonomy" id="185202"/>
    <lineage>
        <taxon>Eukaryota</taxon>
        <taxon>Viridiplantae</taxon>
        <taxon>Streptophyta</taxon>
        <taxon>Embryophyta</taxon>
        <taxon>Tracheophyta</taxon>
        <taxon>Spermatophyta</taxon>
        <taxon>Magnoliopsida</taxon>
        <taxon>eudicotyledons</taxon>
        <taxon>Gunneridae</taxon>
        <taxon>Pentapetalae</taxon>
        <taxon>asterids</taxon>
        <taxon>campanulids</taxon>
        <taxon>Asterales</taxon>
        <taxon>Asteraceae</taxon>
        <taxon>Asteroideae</taxon>
        <taxon>Heliantheae alliance</taxon>
        <taxon>Millerieae</taxon>
        <taxon>Smallanthus</taxon>
    </lineage>
</organism>
<evidence type="ECO:0000313" key="1">
    <source>
        <dbReference type="EMBL" id="KAI3704565.1"/>
    </source>
</evidence>
<proteinExistence type="predicted"/>
<reference evidence="2" key="1">
    <citation type="journal article" date="2022" name="Mol. Ecol. Resour.">
        <title>The genomes of chicory, endive, great burdock and yacon provide insights into Asteraceae palaeo-polyploidization history and plant inulin production.</title>
        <authorList>
            <person name="Fan W."/>
            <person name="Wang S."/>
            <person name="Wang H."/>
            <person name="Wang A."/>
            <person name="Jiang F."/>
            <person name="Liu H."/>
            <person name="Zhao H."/>
            <person name="Xu D."/>
            <person name="Zhang Y."/>
        </authorList>
    </citation>
    <scope>NUCLEOTIDE SEQUENCE [LARGE SCALE GENOMIC DNA]</scope>
    <source>
        <strain evidence="2">cv. Yunnan</strain>
    </source>
</reference>
<protein>
    <submittedName>
        <fullName evidence="1">Uncharacterized protein</fullName>
    </submittedName>
</protein>
<dbReference type="EMBL" id="CM042042">
    <property type="protein sequence ID" value="KAI3704565.1"/>
    <property type="molecule type" value="Genomic_DNA"/>
</dbReference>
<name>A0ACB9A4N8_9ASTR</name>
<gene>
    <name evidence="1" type="ORF">L1987_74789</name>
</gene>
<evidence type="ECO:0000313" key="2">
    <source>
        <dbReference type="Proteomes" id="UP001056120"/>
    </source>
</evidence>
<dbReference type="Proteomes" id="UP001056120">
    <property type="component" value="Linkage Group LG25"/>
</dbReference>
<sequence length="73" mass="8092">MGLFGYDTINHFGLALFIVSVDTFVHVDCMQNVHPATTGPTDLKLISIPLLYYFRSSLSLPYTAFSISLPNPI</sequence>
<comment type="caution">
    <text evidence="1">The sequence shown here is derived from an EMBL/GenBank/DDBJ whole genome shotgun (WGS) entry which is preliminary data.</text>
</comment>
<reference evidence="1 2" key="2">
    <citation type="journal article" date="2022" name="Mol. Ecol. Resour.">
        <title>The genomes of chicory, endive, great burdock and yacon provide insights into Asteraceae paleo-polyploidization history and plant inulin production.</title>
        <authorList>
            <person name="Fan W."/>
            <person name="Wang S."/>
            <person name="Wang H."/>
            <person name="Wang A."/>
            <person name="Jiang F."/>
            <person name="Liu H."/>
            <person name="Zhao H."/>
            <person name="Xu D."/>
            <person name="Zhang Y."/>
        </authorList>
    </citation>
    <scope>NUCLEOTIDE SEQUENCE [LARGE SCALE GENOMIC DNA]</scope>
    <source>
        <strain evidence="2">cv. Yunnan</strain>
        <tissue evidence="1">Leaves</tissue>
    </source>
</reference>
<accession>A0ACB9A4N8</accession>
<keyword evidence="2" id="KW-1185">Reference proteome</keyword>